<keyword evidence="2" id="KW-1185">Reference proteome</keyword>
<gene>
    <name evidence="1" type="ORF">MGMO_9c00100</name>
</gene>
<dbReference type="RefSeq" id="WP_023493225.1">
    <property type="nucleotide sequence ID" value="NZ_AYLO01000009.1"/>
</dbReference>
<evidence type="ECO:0000313" key="2">
    <source>
        <dbReference type="Proteomes" id="UP000017842"/>
    </source>
</evidence>
<sequence length="55" mass="5965">MQNGASFTDMPKPLLFLQRLLLKRPGDDREVLAYIPIIGLAAVLAAADEGRPGIM</sequence>
<name>V5C147_9GAMM</name>
<organism evidence="1 2">
    <name type="scientific">Methyloglobulus morosus KoM1</name>
    <dbReference type="NCBI Taxonomy" id="1116472"/>
    <lineage>
        <taxon>Bacteria</taxon>
        <taxon>Pseudomonadati</taxon>
        <taxon>Pseudomonadota</taxon>
        <taxon>Gammaproteobacteria</taxon>
        <taxon>Methylococcales</taxon>
        <taxon>Methylococcaceae</taxon>
        <taxon>Methyloglobulus</taxon>
    </lineage>
</organism>
<protein>
    <submittedName>
        <fullName evidence="1">Uncharacterized protein</fullName>
    </submittedName>
</protein>
<comment type="caution">
    <text evidence="1">The sequence shown here is derived from an EMBL/GenBank/DDBJ whole genome shotgun (WGS) entry which is preliminary data.</text>
</comment>
<dbReference type="AlphaFoldDB" id="V5C147"/>
<dbReference type="Proteomes" id="UP000017842">
    <property type="component" value="Unassembled WGS sequence"/>
</dbReference>
<evidence type="ECO:0000313" key="1">
    <source>
        <dbReference type="EMBL" id="ESS73814.1"/>
    </source>
</evidence>
<accession>V5C147</accession>
<reference evidence="1 2" key="1">
    <citation type="journal article" date="2013" name="Genome Announc.">
        <title>Draft Genome Sequence of the Methanotrophic Gammaproteobacterium Methyloglobulus morosus DSM 22980 Strain KoM1.</title>
        <authorList>
            <person name="Poehlein A."/>
            <person name="Deutzmann J.S."/>
            <person name="Daniel R."/>
            <person name="Simeonova D.D."/>
        </authorList>
    </citation>
    <scope>NUCLEOTIDE SEQUENCE [LARGE SCALE GENOMIC DNA]</scope>
    <source>
        <strain evidence="1 2">KoM1</strain>
    </source>
</reference>
<dbReference type="EMBL" id="AYLO01000009">
    <property type="protein sequence ID" value="ESS73814.1"/>
    <property type="molecule type" value="Genomic_DNA"/>
</dbReference>
<proteinExistence type="predicted"/>